<feature type="active site" description="Charge relay system" evidence="5">
    <location>
        <position position="352"/>
    </location>
</feature>
<dbReference type="GO" id="GO:0004252">
    <property type="term" value="F:serine-type endopeptidase activity"/>
    <property type="evidence" value="ECO:0007669"/>
    <property type="project" value="UniProtKB-UniRule"/>
</dbReference>
<dbReference type="InterPro" id="IPR010259">
    <property type="entry name" value="S8pro/Inhibitor_I9"/>
</dbReference>
<evidence type="ECO:0000256" key="4">
    <source>
        <dbReference type="ARBA" id="ARBA00022825"/>
    </source>
</evidence>
<dbReference type="GO" id="GO:0005615">
    <property type="term" value="C:extracellular space"/>
    <property type="evidence" value="ECO:0007669"/>
    <property type="project" value="TreeGrafter"/>
</dbReference>
<dbReference type="InterPro" id="IPR034193">
    <property type="entry name" value="PCSK9_ProteinaseK-like"/>
</dbReference>
<dbReference type="Pfam" id="PF00082">
    <property type="entry name" value="Peptidase_S8"/>
    <property type="match status" value="1"/>
</dbReference>
<dbReference type="InterPro" id="IPR015500">
    <property type="entry name" value="Peptidase_S8_subtilisin-rel"/>
</dbReference>
<dbReference type="RefSeq" id="WP_100455020.1">
    <property type="nucleotide sequence ID" value="NZ_UHID01000001.1"/>
</dbReference>
<evidence type="ECO:0000259" key="8">
    <source>
        <dbReference type="Pfam" id="PF00082"/>
    </source>
</evidence>
<dbReference type="InterPro" id="IPR050131">
    <property type="entry name" value="Peptidase_S8_subtilisin-like"/>
</dbReference>
<dbReference type="FunFam" id="3.40.50.200:FF:000014">
    <property type="entry name" value="Proteinase K"/>
    <property type="match status" value="1"/>
</dbReference>
<dbReference type="EMBL" id="UHID01000001">
    <property type="protein sequence ID" value="SUO95630.1"/>
    <property type="molecule type" value="Genomic_DNA"/>
</dbReference>
<dbReference type="SUPFAM" id="SSF52743">
    <property type="entry name" value="Subtilisin-like"/>
    <property type="match status" value="1"/>
</dbReference>
<dbReference type="EC" id="3.4.21.-" evidence="10"/>
<name>A0A380MSS0_STRGR</name>
<keyword evidence="4 5" id="KW-0720">Serine protease</keyword>
<dbReference type="PANTHER" id="PTHR43806:SF11">
    <property type="entry name" value="CEREVISIN-RELATED"/>
    <property type="match status" value="1"/>
</dbReference>
<protein>
    <submittedName>
        <fullName evidence="10">Secreted serine protease</fullName>
        <ecNumber evidence="10">3.4.21.-</ecNumber>
    </submittedName>
</protein>
<dbReference type="PRINTS" id="PR00723">
    <property type="entry name" value="SUBTILISIN"/>
</dbReference>
<dbReference type="GO" id="GO:0006508">
    <property type="term" value="P:proteolysis"/>
    <property type="evidence" value="ECO:0007669"/>
    <property type="project" value="UniProtKB-KW"/>
</dbReference>
<dbReference type="PROSITE" id="PS51892">
    <property type="entry name" value="SUBTILASE"/>
    <property type="match status" value="1"/>
</dbReference>
<evidence type="ECO:0000313" key="11">
    <source>
        <dbReference type="Proteomes" id="UP000254150"/>
    </source>
</evidence>
<evidence type="ECO:0000256" key="5">
    <source>
        <dbReference type="PROSITE-ProRule" id="PRU01240"/>
    </source>
</evidence>
<feature type="signal peptide" evidence="7">
    <location>
        <begin position="1"/>
        <end position="31"/>
    </location>
</feature>
<evidence type="ECO:0000256" key="6">
    <source>
        <dbReference type="RuleBase" id="RU003355"/>
    </source>
</evidence>
<feature type="domain" description="Inhibitor I9" evidence="9">
    <location>
        <begin position="59"/>
        <end position="125"/>
    </location>
</feature>
<organism evidence="10 11">
    <name type="scientific">Streptomyces griseus</name>
    <dbReference type="NCBI Taxonomy" id="1911"/>
    <lineage>
        <taxon>Bacteria</taxon>
        <taxon>Bacillati</taxon>
        <taxon>Actinomycetota</taxon>
        <taxon>Actinomycetes</taxon>
        <taxon>Kitasatosporales</taxon>
        <taxon>Streptomycetaceae</taxon>
        <taxon>Streptomyces</taxon>
    </lineage>
</organism>
<reference evidence="10 11" key="1">
    <citation type="submission" date="2018-06" db="EMBL/GenBank/DDBJ databases">
        <authorList>
            <consortium name="Pathogen Informatics"/>
            <person name="Doyle S."/>
        </authorList>
    </citation>
    <scope>NUCLEOTIDE SEQUENCE [LARGE SCALE GENOMIC DNA]</scope>
    <source>
        <strain evidence="10 11">NCTC7807</strain>
    </source>
</reference>
<dbReference type="PANTHER" id="PTHR43806">
    <property type="entry name" value="PEPTIDASE S8"/>
    <property type="match status" value="1"/>
</dbReference>
<evidence type="ECO:0000256" key="1">
    <source>
        <dbReference type="ARBA" id="ARBA00011073"/>
    </source>
</evidence>
<feature type="active site" description="Charge relay system" evidence="5">
    <location>
        <position position="200"/>
    </location>
</feature>
<dbReference type="PROSITE" id="PS00136">
    <property type="entry name" value="SUBTILASE_ASP"/>
    <property type="match status" value="1"/>
</dbReference>
<dbReference type="InterPro" id="IPR000209">
    <property type="entry name" value="Peptidase_S8/S53_dom"/>
</dbReference>
<keyword evidence="3 5" id="KW-0378">Hydrolase</keyword>
<dbReference type="InterPro" id="IPR023827">
    <property type="entry name" value="Peptidase_S8_Asp-AS"/>
</dbReference>
<dbReference type="PROSITE" id="PS51318">
    <property type="entry name" value="TAT"/>
    <property type="match status" value="1"/>
</dbReference>
<dbReference type="Pfam" id="PF05922">
    <property type="entry name" value="Inhibitor_I9"/>
    <property type="match status" value="1"/>
</dbReference>
<gene>
    <name evidence="10" type="ORF">NCTC7807_01340</name>
</gene>
<dbReference type="Gene3D" id="3.40.50.200">
    <property type="entry name" value="Peptidase S8/S53 domain"/>
    <property type="match status" value="1"/>
</dbReference>
<feature type="active site" description="Charge relay system" evidence="5">
    <location>
        <position position="167"/>
    </location>
</feature>
<dbReference type="InterPro" id="IPR037045">
    <property type="entry name" value="S8pro/Inhibitor_I9_sf"/>
</dbReference>
<keyword evidence="7" id="KW-0732">Signal</keyword>
<dbReference type="Proteomes" id="UP000254150">
    <property type="component" value="Unassembled WGS sequence"/>
</dbReference>
<dbReference type="PROSITE" id="PS00138">
    <property type="entry name" value="SUBTILASE_SER"/>
    <property type="match status" value="1"/>
</dbReference>
<dbReference type="AlphaFoldDB" id="A0A380MSS0"/>
<comment type="similarity">
    <text evidence="1 5 6">Belongs to the peptidase S8 family.</text>
</comment>
<proteinExistence type="inferred from homology"/>
<dbReference type="CDD" id="cd04077">
    <property type="entry name" value="Peptidases_S8_PCSK9_ProteinaseK_like"/>
    <property type="match status" value="1"/>
</dbReference>
<feature type="domain" description="Peptidase S8/S53" evidence="8">
    <location>
        <begin position="158"/>
        <end position="396"/>
    </location>
</feature>
<evidence type="ECO:0000256" key="3">
    <source>
        <dbReference type="ARBA" id="ARBA00022801"/>
    </source>
</evidence>
<dbReference type="InterPro" id="IPR023828">
    <property type="entry name" value="Peptidase_S8_Ser-AS"/>
</dbReference>
<feature type="chain" id="PRO_5016945817" evidence="7">
    <location>
        <begin position="32"/>
        <end position="406"/>
    </location>
</feature>
<accession>A0A380MSS0</accession>
<evidence type="ECO:0000256" key="2">
    <source>
        <dbReference type="ARBA" id="ARBA00022670"/>
    </source>
</evidence>
<dbReference type="SUPFAM" id="SSF54897">
    <property type="entry name" value="Protease propeptides/inhibitors"/>
    <property type="match status" value="1"/>
</dbReference>
<keyword evidence="2 5" id="KW-0645">Protease</keyword>
<dbReference type="InterPro" id="IPR036852">
    <property type="entry name" value="Peptidase_S8/S53_dom_sf"/>
</dbReference>
<sequence>MSEVIRMPRRTVAVAAAAVAALAAGTLPAQAAPAGPGGPKLRLGTVRQADNPRDVVRGSYIVTLKSGTKAPSAAGARIAARYGGRISHTYTRALNGYAVELGPVQARRLAADPAVASVAEDVRLRASATQTDPVWGLDRIDQPALPLDSRYTSPNGGGAGVTVYVVDTGVRISHKEFGGRARNGYDFIGKDKVAQDSNGHGTHVAATAAGATYGVAKKAKVVGVRVLNANGEGTLAQVIAGIDWVTKNAVKPAVANLSLGGGVSVELDKAVRASIASGVTYTVAAGNEGIPAGALSPSRVKQAIVVGATNRWDERSYFSNWGPAVDLFAPGEDIRSASHKSDTGTVSFDGTSMAAPHAAGAAALYLAAHPKATPATVEKGLVGKAAAGQIRDSRIGSPNRLLQVSP</sequence>
<evidence type="ECO:0000256" key="7">
    <source>
        <dbReference type="SAM" id="SignalP"/>
    </source>
</evidence>
<dbReference type="Gene3D" id="3.30.70.80">
    <property type="entry name" value="Peptidase S8 propeptide/proteinase inhibitor I9"/>
    <property type="match status" value="1"/>
</dbReference>
<evidence type="ECO:0000259" key="9">
    <source>
        <dbReference type="Pfam" id="PF05922"/>
    </source>
</evidence>
<dbReference type="InterPro" id="IPR006311">
    <property type="entry name" value="TAT_signal"/>
</dbReference>
<evidence type="ECO:0000313" key="10">
    <source>
        <dbReference type="EMBL" id="SUO95630.1"/>
    </source>
</evidence>